<gene>
    <name evidence="3" type="ORF">ACFSJG_16365</name>
</gene>
<feature type="signal peptide" evidence="1">
    <location>
        <begin position="1"/>
        <end position="20"/>
    </location>
</feature>
<feature type="chain" id="PRO_5045536765" evidence="1">
    <location>
        <begin position="21"/>
        <end position="242"/>
    </location>
</feature>
<dbReference type="InterPro" id="IPR029062">
    <property type="entry name" value="Class_I_gatase-like"/>
</dbReference>
<keyword evidence="1" id="KW-0732">Signal</keyword>
<comment type="caution">
    <text evidence="3">The sequence shown here is derived from an EMBL/GenBank/DDBJ whole genome shotgun (WGS) entry which is preliminary data.</text>
</comment>
<proteinExistence type="predicted"/>
<organism evidence="3 4">
    <name type="scientific">Rhodococcus gannanensis</name>
    <dbReference type="NCBI Taxonomy" id="1960308"/>
    <lineage>
        <taxon>Bacteria</taxon>
        <taxon>Bacillati</taxon>
        <taxon>Actinomycetota</taxon>
        <taxon>Actinomycetes</taxon>
        <taxon>Mycobacteriales</taxon>
        <taxon>Nocardiaceae</taxon>
        <taxon>Rhodococcus</taxon>
    </lineage>
</organism>
<dbReference type="EMBL" id="JBHUFB010000012">
    <property type="protein sequence ID" value="MFD1813794.1"/>
    <property type="molecule type" value="Genomic_DNA"/>
</dbReference>
<evidence type="ECO:0000259" key="2">
    <source>
        <dbReference type="Pfam" id="PF09825"/>
    </source>
</evidence>
<keyword evidence="4" id="KW-1185">Reference proteome</keyword>
<dbReference type="InterPro" id="IPR019197">
    <property type="entry name" value="Biotin-prot_ligase_N"/>
</dbReference>
<reference evidence="4" key="1">
    <citation type="journal article" date="2019" name="Int. J. Syst. Evol. Microbiol.">
        <title>The Global Catalogue of Microorganisms (GCM) 10K type strain sequencing project: providing services to taxonomists for standard genome sequencing and annotation.</title>
        <authorList>
            <consortium name="The Broad Institute Genomics Platform"/>
            <consortium name="The Broad Institute Genome Sequencing Center for Infectious Disease"/>
            <person name="Wu L."/>
            <person name="Ma J."/>
        </authorList>
    </citation>
    <scope>NUCLEOTIDE SEQUENCE [LARGE SCALE GENOMIC DNA]</scope>
    <source>
        <strain evidence="4">DT72</strain>
    </source>
</reference>
<dbReference type="Proteomes" id="UP001597286">
    <property type="component" value="Unassembled WGS sequence"/>
</dbReference>
<feature type="domain" description="Biotin-protein ligase N-terminal" evidence="2">
    <location>
        <begin position="27"/>
        <end position="120"/>
    </location>
</feature>
<dbReference type="SUPFAM" id="SSF52317">
    <property type="entry name" value="Class I glutamine amidotransferase-like"/>
    <property type="match status" value="1"/>
</dbReference>
<sequence length="242" mass="25360">MAVVILTVLAALGGLPAASAAPPPLALVYRGPATVPGTAESVAEVLRTSPSRFRIEYVGPTDTPITPETLSRATVFAQPGGPSLRRAWEAMKPNAGMIRDWVAAGGNYLGFCVGGYLAGATPGYNLLPGDTYQYSATPGASVPDTRAARSPLLWRGLTAELYFQDPPAFDLVPDHRATVLATYVGGQIAALAVDFGRGRVGVTGPHAEADNSWFVDDGLIPFGAVRPDLAHDLIETTVHRLP</sequence>
<evidence type="ECO:0000313" key="3">
    <source>
        <dbReference type="EMBL" id="MFD1813794.1"/>
    </source>
</evidence>
<evidence type="ECO:0000313" key="4">
    <source>
        <dbReference type="Proteomes" id="UP001597286"/>
    </source>
</evidence>
<dbReference type="Pfam" id="PF09825">
    <property type="entry name" value="BPL_N"/>
    <property type="match status" value="1"/>
</dbReference>
<dbReference type="RefSeq" id="WP_378486283.1">
    <property type="nucleotide sequence ID" value="NZ_JBHUFB010000012.1"/>
</dbReference>
<accession>A0ABW4P770</accession>
<name>A0ABW4P770_9NOCA</name>
<evidence type="ECO:0000256" key="1">
    <source>
        <dbReference type="SAM" id="SignalP"/>
    </source>
</evidence>
<protein>
    <submittedName>
        <fullName evidence="3">BPL-N domain-containing protein</fullName>
    </submittedName>
</protein>